<dbReference type="InterPro" id="IPR000595">
    <property type="entry name" value="cNMP-bd_dom"/>
</dbReference>
<dbReference type="Gene3D" id="2.60.120.10">
    <property type="entry name" value="Jelly Rolls"/>
    <property type="match status" value="2"/>
</dbReference>
<evidence type="ECO:0000259" key="2">
    <source>
        <dbReference type="PROSITE" id="PS50042"/>
    </source>
</evidence>
<dbReference type="PANTHER" id="PTHR23011">
    <property type="entry name" value="CYCLIC NUCLEOTIDE-BINDING DOMAIN CONTAINING PROTEIN"/>
    <property type="match status" value="1"/>
</dbReference>
<protein>
    <recommendedName>
        <fullName evidence="2">Cyclic nucleotide-binding domain-containing protein</fullName>
    </recommendedName>
</protein>
<gene>
    <name evidence="3" type="ORF">ECRASSUSDP1_LOCUS511</name>
</gene>
<dbReference type="InterPro" id="IPR014710">
    <property type="entry name" value="RmlC-like_jellyroll"/>
</dbReference>
<dbReference type="Pfam" id="PF00027">
    <property type="entry name" value="cNMP_binding"/>
    <property type="match status" value="1"/>
</dbReference>
<name>A0AAD1TZD4_EUPCR</name>
<sequence length="643" mass="74955">MNNPQQKLYVEELNEKSSSHKSRIKTVRNKVGYSAKYFHHSQSPIDLKRHKSKLLMNEKLKKAVMRSRRRRQLIYGSMASNDTSTSKAPNNKSLNIYLQSKLKAEDYLSNIQRLSSNPRNPLNLITPKERRGLINIGSEESFENMHNSPKKEAKMPITITKSTTRDTKNSTIIGMKKLLDDSKVLIHELEEHKERHQNYTRTEPNLESEIRQSMLKLKENNRNLQNLFKTSNKKKLYKKSLNMDLFPQELVQNGEYDHFVRKVYPEILRRENINPYQVSQLKLNQRTKKHLSRLKRWLQQVDFMRHYPDLILQKVCDCIQPVAYKKGEVIIKKGDISTFMTIIYKGEIGIYISLDLAQLQENPTNYITEYPPVAIKGKRDVIGEQGLLRGEKRGANCVAFTDIQAFNISFQNYKDIIKGFHRVKLQKNIQYLSEISYFRYLSYEKIEKLAKSFNTIHLKTGEAVVREGKEISQMFILKEGNLDVQKVIKIEDSNSWPTQSNKRQCVTKSKYFKNSVFQIHPLEFFGLNESLSDIPIKSTLTSHSDGTTVLCIQISDIQKILDKEELLALQSSDLNVKIPDQSKLVRNFITNYRAERKYSKAIKNITETTTLQYSRRHMLQQTPSPLPPKKRRNLAKFCKGDSK</sequence>
<dbReference type="SUPFAM" id="SSF51206">
    <property type="entry name" value="cAMP-binding domain-like"/>
    <property type="match status" value="2"/>
</dbReference>
<organism evidence="3 4">
    <name type="scientific">Euplotes crassus</name>
    <dbReference type="NCBI Taxonomy" id="5936"/>
    <lineage>
        <taxon>Eukaryota</taxon>
        <taxon>Sar</taxon>
        <taxon>Alveolata</taxon>
        <taxon>Ciliophora</taxon>
        <taxon>Intramacronucleata</taxon>
        <taxon>Spirotrichea</taxon>
        <taxon>Hypotrichia</taxon>
        <taxon>Euplotida</taxon>
        <taxon>Euplotidae</taxon>
        <taxon>Moneuplotes</taxon>
    </lineage>
</organism>
<keyword evidence="1" id="KW-0175">Coiled coil</keyword>
<evidence type="ECO:0000313" key="4">
    <source>
        <dbReference type="Proteomes" id="UP001295684"/>
    </source>
</evidence>
<feature type="coiled-coil region" evidence="1">
    <location>
        <begin position="175"/>
        <end position="234"/>
    </location>
</feature>
<proteinExistence type="predicted"/>
<dbReference type="PROSITE" id="PS50042">
    <property type="entry name" value="CNMP_BINDING_3"/>
    <property type="match status" value="2"/>
</dbReference>
<dbReference type="PANTHER" id="PTHR23011:SF28">
    <property type="entry name" value="CYCLIC NUCLEOTIDE-BINDING DOMAIN CONTAINING PROTEIN"/>
    <property type="match status" value="1"/>
</dbReference>
<dbReference type="SMART" id="SM00100">
    <property type="entry name" value="cNMP"/>
    <property type="match status" value="1"/>
</dbReference>
<evidence type="ECO:0000313" key="3">
    <source>
        <dbReference type="EMBL" id="CAI2359226.1"/>
    </source>
</evidence>
<accession>A0AAD1TZD4</accession>
<dbReference type="CDD" id="cd00038">
    <property type="entry name" value="CAP_ED"/>
    <property type="match status" value="2"/>
</dbReference>
<comment type="caution">
    <text evidence="3">The sequence shown here is derived from an EMBL/GenBank/DDBJ whole genome shotgun (WGS) entry which is preliminary data.</text>
</comment>
<feature type="domain" description="Cyclic nucleotide-binding" evidence="2">
    <location>
        <begin position="437"/>
        <end position="484"/>
    </location>
</feature>
<keyword evidence="4" id="KW-1185">Reference proteome</keyword>
<feature type="domain" description="Cyclic nucleotide-binding" evidence="2">
    <location>
        <begin position="303"/>
        <end position="434"/>
    </location>
</feature>
<dbReference type="AlphaFoldDB" id="A0AAD1TZD4"/>
<dbReference type="EMBL" id="CAMPGE010000479">
    <property type="protein sequence ID" value="CAI2359226.1"/>
    <property type="molecule type" value="Genomic_DNA"/>
</dbReference>
<reference evidence="3" key="1">
    <citation type="submission" date="2023-07" db="EMBL/GenBank/DDBJ databases">
        <authorList>
            <consortium name="AG Swart"/>
            <person name="Singh M."/>
            <person name="Singh A."/>
            <person name="Seah K."/>
            <person name="Emmerich C."/>
        </authorList>
    </citation>
    <scope>NUCLEOTIDE SEQUENCE</scope>
    <source>
        <strain evidence="3">DP1</strain>
    </source>
</reference>
<evidence type="ECO:0000256" key="1">
    <source>
        <dbReference type="SAM" id="Coils"/>
    </source>
</evidence>
<dbReference type="Proteomes" id="UP001295684">
    <property type="component" value="Unassembled WGS sequence"/>
</dbReference>
<dbReference type="InterPro" id="IPR018490">
    <property type="entry name" value="cNMP-bd_dom_sf"/>
</dbReference>